<keyword evidence="10" id="KW-1185">Reference proteome</keyword>
<protein>
    <recommendedName>
        <fullName evidence="7">NADH-quinone oxidoreductase subunit</fullName>
        <ecNumber evidence="7">7.1.1.-</ecNumber>
    </recommendedName>
</protein>
<dbReference type="Proteomes" id="UP000744769">
    <property type="component" value="Unassembled WGS sequence"/>
</dbReference>
<evidence type="ECO:0000256" key="4">
    <source>
        <dbReference type="ARBA" id="ARBA00022692"/>
    </source>
</evidence>
<comment type="catalytic activity">
    <reaction evidence="7">
        <text>a quinone + NADH + 5 H(+)(in) = a quinol + NAD(+) + 4 H(+)(out)</text>
        <dbReference type="Rhea" id="RHEA:57888"/>
        <dbReference type="ChEBI" id="CHEBI:15378"/>
        <dbReference type="ChEBI" id="CHEBI:24646"/>
        <dbReference type="ChEBI" id="CHEBI:57540"/>
        <dbReference type="ChEBI" id="CHEBI:57945"/>
        <dbReference type="ChEBI" id="CHEBI:132124"/>
    </reaction>
</comment>
<keyword evidence="5 8" id="KW-1133">Transmembrane helix</keyword>
<keyword evidence="3" id="KW-0813">Transport</keyword>
<comment type="similarity">
    <text evidence="2 7">Belongs to the complex I subunit 3 family.</text>
</comment>
<keyword evidence="7" id="KW-0874">Quinone</keyword>
<dbReference type="Gene3D" id="1.20.58.1610">
    <property type="entry name" value="NADH:ubiquinone/plastoquinone oxidoreductase, chain 3"/>
    <property type="match status" value="1"/>
</dbReference>
<evidence type="ECO:0000256" key="1">
    <source>
        <dbReference type="ARBA" id="ARBA00004370"/>
    </source>
</evidence>
<proteinExistence type="inferred from homology"/>
<keyword evidence="7" id="KW-0520">NAD</keyword>
<comment type="subcellular location">
    <subcellularLocation>
        <location evidence="7">Cell membrane</location>
        <topology evidence="7">Multi-pass membrane protein</topology>
    </subcellularLocation>
    <subcellularLocation>
        <location evidence="1">Membrane</location>
    </subcellularLocation>
</comment>
<evidence type="ECO:0000313" key="10">
    <source>
        <dbReference type="Proteomes" id="UP000744769"/>
    </source>
</evidence>
<evidence type="ECO:0000256" key="7">
    <source>
        <dbReference type="RuleBase" id="RU003639"/>
    </source>
</evidence>
<comment type="caution">
    <text evidence="9">The sequence shown here is derived from an EMBL/GenBank/DDBJ whole genome shotgun (WGS) entry which is preliminary data.</text>
</comment>
<evidence type="ECO:0000313" key="9">
    <source>
        <dbReference type="EMBL" id="NHN55242.1"/>
    </source>
</evidence>
<reference evidence="9" key="1">
    <citation type="submission" date="2020-03" db="EMBL/GenBank/DDBJ databases">
        <title>Draft sequencing of Calidifontibacter sp. DB0510.</title>
        <authorList>
            <person name="Kim D.-U."/>
        </authorList>
    </citation>
    <scope>NUCLEOTIDE SEQUENCE</scope>
    <source>
        <strain evidence="9">DB0510</strain>
    </source>
</reference>
<evidence type="ECO:0000256" key="3">
    <source>
        <dbReference type="ARBA" id="ARBA00022448"/>
    </source>
</evidence>
<feature type="transmembrane region" description="Helical" evidence="8">
    <location>
        <begin position="130"/>
        <end position="150"/>
    </location>
</feature>
<feature type="transmembrane region" description="Helical" evidence="8">
    <location>
        <begin position="43"/>
        <end position="66"/>
    </location>
</feature>
<evidence type="ECO:0000256" key="8">
    <source>
        <dbReference type="SAM" id="Phobius"/>
    </source>
</evidence>
<dbReference type="PANTHER" id="PTHR11058:SF9">
    <property type="entry name" value="NADH-UBIQUINONE OXIDOREDUCTASE CHAIN 3"/>
    <property type="match status" value="1"/>
</dbReference>
<dbReference type="Pfam" id="PF00507">
    <property type="entry name" value="Oxidored_q4"/>
    <property type="match status" value="1"/>
</dbReference>
<accession>A0A967B423</accession>
<dbReference type="InterPro" id="IPR038430">
    <property type="entry name" value="NDAH_ubi_oxred_su3_sf"/>
</dbReference>
<evidence type="ECO:0000256" key="5">
    <source>
        <dbReference type="ARBA" id="ARBA00022989"/>
    </source>
</evidence>
<comment type="function">
    <text evidence="7">NDH-1 shuttles electrons from NADH, via FMN and iron-sulfur (Fe-S) centers, to quinones in the respiratory chain.</text>
</comment>
<dbReference type="GO" id="GO:0030964">
    <property type="term" value="C:NADH dehydrogenase complex"/>
    <property type="evidence" value="ECO:0007669"/>
    <property type="project" value="TreeGrafter"/>
</dbReference>
<gene>
    <name evidence="9" type="ORF">G9U51_05510</name>
</gene>
<dbReference type="EC" id="7.1.1.-" evidence="7"/>
<dbReference type="GO" id="GO:0048038">
    <property type="term" value="F:quinone binding"/>
    <property type="evidence" value="ECO:0007669"/>
    <property type="project" value="UniProtKB-KW"/>
</dbReference>
<evidence type="ECO:0000256" key="6">
    <source>
        <dbReference type="ARBA" id="ARBA00023136"/>
    </source>
</evidence>
<dbReference type="GO" id="GO:0008137">
    <property type="term" value="F:NADH dehydrogenase (ubiquinone) activity"/>
    <property type="evidence" value="ECO:0007669"/>
    <property type="project" value="InterPro"/>
</dbReference>
<keyword evidence="4 7" id="KW-0812">Transmembrane</keyword>
<sequence length="164" mass="17624">MHDRSQPGPHVRCVSAPQSARNVRCPAPATGALGRLRAVHTGLGGYLVLGGVTVAALLLFAAAMVARRLLAPRAPGLTKQSTYESGVDPVGGGWAQTHVRYLAYAFLYVVFAVDAAYLFPWALVLRDQRVGVASLVEMGIFISVILVGLLHFARRRALSWDDDD</sequence>
<dbReference type="InterPro" id="IPR000440">
    <property type="entry name" value="NADH_UbQ/plastoQ_OxRdtase_su3"/>
</dbReference>
<dbReference type="AlphaFoldDB" id="A0A967B423"/>
<dbReference type="PANTHER" id="PTHR11058">
    <property type="entry name" value="NADH-UBIQUINONE OXIDOREDUCTASE CHAIN 3"/>
    <property type="match status" value="1"/>
</dbReference>
<name>A0A967B423_9MICO</name>
<evidence type="ECO:0000256" key="2">
    <source>
        <dbReference type="ARBA" id="ARBA00008472"/>
    </source>
</evidence>
<keyword evidence="6 8" id="KW-0472">Membrane</keyword>
<dbReference type="EMBL" id="JAAOIV010000003">
    <property type="protein sequence ID" value="NHN55242.1"/>
    <property type="molecule type" value="Genomic_DNA"/>
</dbReference>
<feature type="transmembrane region" description="Helical" evidence="8">
    <location>
        <begin position="101"/>
        <end position="124"/>
    </location>
</feature>
<organism evidence="9 10">
    <name type="scientific">Metallococcus carri</name>
    <dbReference type="NCBI Taxonomy" id="1656884"/>
    <lineage>
        <taxon>Bacteria</taxon>
        <taxon>Bacillati</taxon>
        <taxon>Actinomycetota</taxon>
        <taxon>Actinomycetes</taxon>
        <taxon>Micrococcales</taxon>
        <taxon>Dermacoccaceae</taxon>
        <taxon>Metallococcus</taxon>
    </lineage>
</organism>
<dbReference type="GO" id="GO:0005886">
    <property type="term" value="C:plasma membrane"/>
    <property type="evidence" value="ECO:0007669"/>
    <property type="project" value="UniProtKB-SubCell"/>
</dbReference>